<feature type="transmembrane region" description="Helical" evidence="6">
    <location>
        <begin position="1102"/>
        <end position="1120"/>
    </location>
</feature>
<feature type="transmembrane region" description="Helical" evidence="6">
    <location>
        <begin position="424"/>
        <end position="446"/>
    </location>
</feature>
<comment type="subcellular location">
    <subcellularLocation>
        <location evidence="1">Membrane</location>
        <topology evidence="1">Multi-pass membrane protein</topology>
    </subcellularLocation>
</comment>
<feature type="transmembrane region" description="Helical" evidence="6">
    <location>
        <begin position="1002"/>
        <end position="1025"/>
    </location>
</feature>
<feature type="transmembrane region" description="Helical" evidence="6">
    <location>
        <begin position="259"/>
        <end position="283"/>
    </location>
</feature>
<proteinExistence type="inferred from homology"/>
<dbReference type="Pfam" id="PF02118">
    <property type="entry name" value="Srg"/>
    <property type="match status" value="3"/>
</dbReference>
<feature type="transmembrane region" description="Helical" evidence="6">
    <location>
        <begin position="39"/>
        <end position="59"/>
    </location>
</feature>
<feature type="transmembrane region" description="Helical" evidence="6">
    <location>
        <begin position="304"/>
        <end position="327"/>
    </location>
</feature>
<evidence type="ECO:0000256" key="2">
    <source>
        <dbReference type="ARBA" id="ARBA00005692"/>
    </source>
</evidence>
<feature type="transmembrane region" description="Helical" evidence="6">
    <location>
        <begin position="6"/>
        <end position="27"/>
    </location>
</feature>
<feature type="transmembrane region" description="Helical" evidence="6">
    <location>
        <begin position="801"/>
        <end position="820"/>
    </location>
</feature>
<evidence type="ECO:0000256" key="5">
    <source>
        <dbReference type="ARBA" id="ARBA00023136"/>
    </source>
</evidence>
<feature type="transmembrane region" description="Helical" evidence="6">
    <location>
        <begin position="643"/>
        <end position="663"/>
    </location>
</feature>
<feature type="transmembrane region" description="Helical" evidence="6">
    <location>
        <begin position="880"/>
        <end position="900"/>
    </location>
</feature>
<feature type="transmembrane region" description="Helical" evidence="6">
    <location>
        <begin position="219"/>
        <end position="239"/>
    </location>
</feature>
<dbReference type="GO" id="GO:0016020">
    <property type="term" value="C:membrane"/>
    <property type="evidence" value="ECO:0007669"/>
    <property type="project" value="UniProtKB-SubCell"/>
</dbReference>
<feature type="transmembrane region" description="Helical" evidence="6">
    <location>
        <begin position="1037"/>
        <end position="1058"/>
    </location>
</feature>
<gene>
    <name evidence="7" type="primary">WBGene00280457</name>
</gene>
<accession>A0A8R1UYM6</accession>
<keyword evidence="3 6" id="KW-0812">Transmembrane</keyword>
<keyword evidence="8" id="KW-1185">Reference proteome</keyword>
<name>A0A8R1UYM6_PRIPA</name>
<evidence type="ECO:0000256" key="4">
    <source>
        <dbReference type="ARBA" id="ARBA00022989"/>
    </source>
</evidence>
<keyword evidence="5 6" id="KW-0472">Membrane</keyword>
<sequence length="1316" mass="151315">MYPIDSVFILSCIYVPILILLYVLEIWTVLKPKSPFRGTFYILFVAGAIADLIMVAATTHELRLVFFPLVNGFFETYDCDACAQMRIGFSYICPFTQDLLNTFIALNRYTSISLPVGHARLWKYLLPTSIIGTVCLAFLLFGVAFSRKVFYTRRDLGEYPMYFTMEDLSTIAPWHNTHRVMSIEMITTSIIIIILYTMAARALGKLTSDSGTKKQERKLLIFGMINFALQLLAMFPQLMLDFNFFPIEWIIVVVYQFCWLTDIKCFCVAVTMIVVNTTFRAHMIESFGLKRFMRRRNKNDLMRLFPIDAVFLLDCIYVPLLILLYILEISTILKPKSPFKGSFYILFLERLRPRHGSVYDARISTRLLSAGQWIETYECDTCAQLRAGFACICPFTQDLTNPFIALNRFTSIRLPVDHARIWKYLLPLSIIGTTVVAFLLFSVAFFRKVRYTRQDLDEYPMYYNTIEDQRTIAPWVVFSKVRRVGKICSALLVISHHSGEYATTKQERKLLIFGIVNLGFSPVGISAGHTRLQFLPTRLDYCGRLSALFRLGHYYGYRKHDVSNTHDRIVLTEAIDETESQDDHRLERRTSKTTVIYYFYTNPMLYPIDSLFLLSCIYVPFLILLYLLEIWTVLKPKSPFKGSFYYLFVAGAFADLVMICATCHELRLVFFPLVNGFFATYDCDVCARIRIAFSYICPFTQDLLNTCIALNRFTSVGMPMAHARLPFVNTFQTQQITSPTIIWNILLPVSIIGTVLLAFLLFGVAFSRKVLYTPQNLGQYSMYFTREDLSTIAPWYNTHRVMSVEMITSSIMIIVLYTLAARALRKLTSDSATKKQERKLLIFGMVNFGLQLLAMFPQVMLDFNFFPMEWIIVVVYQYTWLTDVKCFCSAVTMIVVNTTFRTHMIESFGLDRFMRRISKRANNSASITPVRRIWATTYFDNVIYSVSRHSDAAYRLCFPCIVHLRASPGTLVFSRDLDHSKGKIMISILKNKLSHFRSMHPINVILIASCIYVPTLTLLFLAEIWTVLKPGSPFKSSFYILFVAGAIVDIFTICADMYELRLIFFPLATDRACNGNVCYYIHATYTFDIVASRAFLSVKLRLLLQMHLSVIFLLSIIALSSTAPTTTTVDHELAAKQFFGSLFEKIKNQKFDEVFDQLFAKWEHLYPEMITKEQAKEIRAVFMEAVEKGRQAGKGVPKLNAALFVKLSANIGQIQEEVQRRIGKLNDEGETFIRKAFASFPQELSPLTEKFDAFRSEFESLSPSTQKKLAKQFVIFAHLDEVKGFVTVYDRLIGAVQTACDNLLEFELCEQIAMKE</sequence>
<dbReference type="SUPFAM" id="SSF81321">
    <property type="entry name" value="Family A G protein-coupled receptor-like"/>
    <property type="match status" value="2"/>
</dbReference>
<feature type="transmembrane region" description="Helical" evidence="6">
    <location>
        <begin position="180"/>
        <end position="199"/>
    </location>
</feature>
<dbReference type="Gene3D" id="1.20.1070.10">
    <property type="entry name" value="Rhodopsin 7-helix transmembrane proteins"/>
    <property type="match status" value="2"/>
</dbReference>
<reference evidence="8" key="1">
    <citation type="journal article" date="2008" name="Nat. Genet.">
        <title>The Pristionchus pacificus genome provides a unique perspective on nematode lifestyle and parasitism.</title>
        <authorList>
            <person name="Dieterich C."/>
            <person name="Clifton S.W."/>
            <person name="Schuster L.N."/>
            <person name="Chinwalla A."/>
            <person name="Delehaunty K."/>
            <person name="Dinkelacker I."/>
            <person name="Fulton L."/>
            <person name="Fulton R."/>
            <person name="Godfrey J."/>
            <person name="Minx P."/>
            <person name="Mitreva M."/>
            <person name="Roeseler W."/>
            <person name="Tian H."/>
            <person name="Witte H."/>
            <person name="Yang S.P."/>
            <person name="Wilson R.K."/>
            <person name="Sommer R.J."/>
        </authorList>
    </citation>
    <scope>NUCLEOTIDE SEQUENCE [LARGE SCALE GENOMIC DNA]</scope>
    <source>
        <strain evidence="8">PS312</strain>
    </source>
</reference>
<evidence type="ECO:0000313" key="7">
    <source>
        <dbReference type="EnsemblMetazoa" id="PPA42088.1"/>
    </source>
</evidence>
<reference evidence="7" key="2">
    <citation type="submission" date="2022-06" db="UniProtKB">
        <authorList>
            <consortium name="EnsemblMetazoa"/>
        </authorList>
    </citation>
    <scope>IDENTIFICATION</scope>
    <source>
        <strain evidence="7">PS312</strain>
    </source>
</reference>
<dbReference type="Proteomes" id="UP000005239">
    <property type="component" value="Unassembled WGS sequence"/>
</dbReference>
<evidence type="ECO:0000256" key="3">
    <source>
        <dbReference type="ARBA" id="ARBA00022692"/>
    </source>
</evidence>
<comment type="caution">
    <text evidence="6">Lacks conserved residue(s) required for the propagation of feature annotation.</text>
</comment>
<feature type="transmembrane region" description="Helical" evidence="6">
    <location>
        <begin position="611"/>
        <end position="631"/>
    </location>
</feature>
<dbReference type="EnsemblMetazoa" id="PPA42088.1">
    <property type="protein sequence ID" value="PPA42088.1"/>
    <property type="gene ID" value="WBGene00280457"/>
</dbReference>
<feature type="transmembrane region" description="Helical" evidence="6">
    <location>
        <begin position="124"/>
        <end position="144"/>
    </location>
</feature>
<dbReference type="GO" id="GO:0004888">
    <property type="term" value="F:transmembrane signaling receptor activity"/>
    <property type="evidence" value="ECO:0007669"/>
    <property type="project" value="InterPro"/>
</dbReference>
<dbReference type="PANTHER" id="PTHR31552">
    <property type="entry name" value="SERPENTINE RECEPTOR CLASS GAMMA"/>
    <property type="match status" value="1"/>
</dbReference>
<feature type="transmembrane region" description="Helical" evidence="6">
    <location>
        <begin position="741"/>
        <end position="766"/>
    </location>
</feature>
<evidence type="ECO:0000256" key="6">
    <source>
        <dbReference type="RuleBase" id="RU280813"/>
    </source>
</evidence>
<organism evidence="7 8">
    <name type="scientific">Pristionchus pacificus</name>
    <name type="common">Parasitic nematode worm</name>
    <dbReference type="NCBI Taxonomy" id="54126"/>
    <lineage>
        <taxon>Eukaryota</taxon>
        <taxon>Metazoa</taxon>
        <taxon>Ecdysozoa</taxon>
        <taxon>Nematoda</taxon>
        <taxon>Chromadorea</taxon>
        <taxon>Rhabditida</taxon>
        <taxon>Rhabditina</taxon>
        <taxon>Diplogasteromorpha</taxon>
        <taxon>Diplogasteroidea</taxon>
        <taxon>Neodiplogasteridae</taxon>
        <taxon>Pristionchus</taxon>
    </lineage>
</organism>
<dbReference type="InterPro" id="IPR000609">
    <property type="entry name" value="7TM_GPCR_serpentine_rcpt_Srg"/>
</dbReference>
<dbReference type="PANTHER" id="PTHR31552:SF8">
    <property type="entry name" value="SERPENTINE RECEPTOR CLASS GAMMA"/>
    <property type="match status" value="1"/>
</dbReference>
<protein>
    <recommendedName>
        <fullName evidence="6">Serpentine receptor class gamma</fullName>
    </recommendedName>
</protein>
<dbReference type="GO" id="GO:0007606">
    <property type="term" value="P:sensory perception of chemical stimulus"/>
    <property type="evidence" value="ECO:0007669"/>
    <property type="project" value="UniProtKB-UniRule"/>
</dbReference>
<evidence type="ECO:0000256" key="1">
    <source>
        <dbReference type="ARBA" id="ARBA00004141"/>
    </source>
</evidence>
<keyword evidence="4 6" id="KW-1133">Transmembrane helix</keyword>
<evidence type="ECO:0000313" key="8">
    <source>
        <dbReference type="Proteomes" id="UP000005239"/>
    </source>
</evidence>
<feature type="transmembrane region" description="Helical" evidence="6">
    <location>
        <begin position="840"/>
        <end position="860"/>
    </location>
</feature>
<comment type="similarity">
    <text evidence="2 6">Belongs to the nematode receptor-like protein srg family.</text>
</comment>